<feature type="non-terminal residue" evidence="1">
    <location>
        <position position="103"/>
    </location>
</feature>
<evidence type="ECO:0000313" key="2">
    <source>
        <dbReference type="Proteomes" id="UP000054270"/>
    </source>
</evidence>
<dbReference type="Proteomes" id="UP000054270">
    <property type="component" value="Unassembled WGS sequence"/>
</dbReference>
<protein>
    <submittedName>
        <fullName evidence="1">Uncharacterized protein</fullName>
    </submittedName>
</protein>
<feature type="non-terminal residue" evidence="1">
    <location>
        <position position="1"/>
    </location>
</feature>
<evidence type="ECO:0000313" key="1">
    <source>
        <dbReference type="EMBL" id="KJA15822.1"/>
    </source>
</evidence>
<reference evidence="2" key="1">
    <citation type="submission" date="2014-04" db="EMBL/GenBank/DDBJ databases">
        <title>Evolutionary Origins and Diversification of the Mycorrhizal Mutualists.</title>
        <authorList>
            <consortium name="DOE Joint Genome Institute"/>
            <consortium name="Mycorrhizal Genomics Consortium"/>
            <person name="Kohler A."/>
            <person name="Kuo A."/>
            <person name="Nagy L.G."/>
            <person name="Floudas D."/>
            <person name="Copeland A."/>
            <person name="Barry K.W."/>
            <person name="Cichocki N."/>
            <person name="Veneault-Fourrey C."/>
            <person name="LaButti K."/>
            <person name="Lindquist E.A."/>
            <person name="Lipzen A."/>
            <person name="Lundell T."/>
            <person name="Morin E."/>
            <person name="Murat C."/>
            <person name="Riley R."/>
            <person name="Ohm R."/>
            <person name="Sun H."/>
            <person name="Tunlid A."/>
            <person name="Henrissat B."/>
            <person name="Grigoriev I.V."/>
            <person name="Hibbett D.S."/>
            <person name="Martin F."/>
        </authorList>
    </citation>
    <scope>NUCLEOTIDE SEQUENCE [LARGE SCALE GENOMIC DNA]</scope>
    <source>
        <strain evidence="2">FD-334 SS-4</strain>
    </source>
</reference>
<accession>A0A0D2KMJ9</accession>
<proteinExistence type="predicted"/>
<sequence>NEEFFGPGTGWFQTLLLWDPIELPSDPEDTTASLPAQIKTGILETATLVQSVWSLVGPNKLPGLGDDAFVSQSSRFISTAIRSGYYKSLFSSRETTSSLVQGV</sequence>
<name>A0A0D2KMJ9_HYPSF</name>
<gene>
    <name evidence="1" type="ORF">HYPSUDRAFT_121984</name>
</gene>
<dbReference type="OrthoDB" id="2641200at2759"/>
<dbReference type="STRING" id="945553.A0A0D2KMJ9"/>
<dbReference type="AlphaFoldDB" id="A0A0D2KMJ9"/>
<keyword evidence="2" id="KW-1185">Reference proteome</keyword>
<organism evidence="1 2">
    <name type="scientific">Hypholoma sublateritium (strain FD-334 SS-4)</name>
    <dbReference type="NCBI Taxonomy" id="945553"/>
    <lineage>
        <taxon>Eukaryota</taxon>
        <taxon>Fungi</taxon>
        <taxon>Dikarya</taxon>
        <taxon>Basidiomycota</taxon>
        <taxon>Agaricomycotina</taxon>
        <taxon>Agaricomycetes</taxon>
        <taxon>Agaricomycetidae</taxon>
        <taxon>Agaricales</taxon>
        <taxon>Agaricineae</taxon>
        <taxon>Strophariaceae</taxon>
        <taxon>Hypholoma</taxon>
    </lineage>
</organism>
<dbReference type="OMA" id="WDPPRFR"/>
<dbReference type="EMBL" id="KN817634">
    <property type="protein sequence ID" value="KJA15822.1"/>
    <property type="molecule type" value="Genomic_DNA"/>
</dbReference>